<dbReference type="RefSeq" id="WP_158901479.1">
    <property type="nucleotide sequence ID" value="NZ_CP035733.1"/>
</dbReference>
<dbReference type="EMBL" id="CP035733">
    <property type="protein sequence ID" value="QGY81368.1"/>
    <property type="molecule type" value="Genomic_DNA"/>
</dbReference>
<protein>
    <submittedName>
        <fullName evidence="1">Phytanoyl-CoA dioxygenase</fullName>
    </submittedName>
</protein>
<evidence type="ECO:0000313" key="2">
    <source>
        <dbReference type="Proteomes" id="UP000428803"/>
    </source>
</evidence>
<dbReference type="KEGG" id="slaa:EUU25_12520"/>
<dbReference type="Pfam" id="PF05721">
    <property type="entry name" value="PhyH"/>
    <property type="match status" value="1"/>
</dbReference>
<evidence type="ECO:0000313" key="1">
    <source>
        <dbReference type="EMBL" id="QGY81368.1"/>
    </source>
</evidence>
<dbReference type="AlphaFoldDB" id="A0A6I6L9Y5"/>
<accession>A0A6I6L9Y5</accession>
<dbReference type="InterPro" id="IPR008775">
    <property type="entry name" value="Phytyl_CoA_dOase-like"/>
</dbReference>
<dbReference type="Proteomes" id="UP000428803">
    <property type="component" value="Chromosome"/>
</dbReference>
<keyword evidence="2" id="KW-1185">Reference proteome</keyword>
<sequence>MDAVAQEFAATGAVRFFGVLVDALDRLENAVAGLPSESVGVRLQANEPLREMLEPNGCVGAIPAHFLGAGAKPVRAILFNKTAETNWSLAWHQDRTICVKTKREVEGFGPWTVKQGFVHVAPPVDLLAKMITIRVHLDDVPATNAPLLIAPGSHREGMVPVGKIEETVARLGTAICLADAGDVWVYSTLILHASAASQQAKARRVLQVDYAAFDLPDGLEWQGI</sequence>
<keyword evidence="1" id="KW-0560">Oxidoreductase</keyword>
<dbReference type="SUPFAM" id="SSF51197">
    <property type="entry name" value="Clavaminate synthase-like"/>
    <property type="match status" value="1"/>
</dbReference>
<organism evidence="1 2">
    <name type="scientific">Sphingorhabdus lacus</name>
    <dbReference type="NCBI Taxonomy" id="392610"/>
    <lineage>
        <taxon>Bacteria</taxon>
        <taxon>Pseudomonadati</taxon>
        <taxon>Pseudomonadota</taxon>
        <taxon>Alphaproteobacteria</taxon>
        <taxon>Sphingomonadales</taxon>
        <taxon>Sphingomonadaceae</taxon>
        <taxon>Sphingorhabdus</taxon>
    </lineage>
</organism>
<gene>
    <name evidence="1" type="ORF">EUU25_12520</name>
</gene>
<dbReference type="OrthoDB" id="9791262at2"/>
<keyword evidence="1" id="KW-0223">Dioxygenase</keyword>
<name>A0A6I6L9Y5_9SPHN</name>
<dbReference type="GO" id="GO:0016706">
    <property type="term" value="F:2-oxoglutarate-dependent dioxygenase activity"/>
    <property type="evidence" value="ECO:0007669"/>
    <property type="project" value="UniProtKB-ARBA"/>
</dbReference>
<proteinExistence type="predicted"/>
<dbReference type="Gene3D" id="2.60.120.620">
    <property type="entry name" value="q2cbj1_9rhob like domain"/>
    <property type="match status" value="1"/>
</dbReference>
<reference evidence="2" key="1">
    <citation type="submission" date="2019-01" db="EMBL/GenBank/DDBJ databases">
        <title>Sphingorhabdus lacus sp.nov., isolated from an oligotrophic freshwater lake.</title>
        <authorList>
            <person name="Park M."/>
        </authorList>
    </citation>
    <scope>NUCLEOTIDE SEQUENCE [LARGE SCALE GENOMIC DNA]</scope>
    <source>
        <strain evidence="2">IMCC1753</strain>
    </source>
</reference>